<evidence type="ECO:0008006" key="5">
    <source>
        <dbReference type="Google" id="ProtNLM"/>
    </source>
</evidence>
<feature type="compositionally biased region" description="Gly residues" evidence="1">
    <location>
        <begin position="97"/>
        <end position="106"/>
    </location>
</feature>
<reference evidence="3 4" key="1">
    <citation type="journal article" date="2023" name="Mol. Ecol. Resour.">
        <title>Chromosome-level genome assembly of a triploid poplar Populus alba 'Berolinensis'.</title>
        <authorList>
            <person name="Chen S."/>
            <person name="Yu Y."/>
            <person name="Wang X."/>
            <person name="Wang S."/>
            <person name="Zhang T."/>
            <person name="Zhou Y."/>
            <person name="He R."/>
            <person name="Meng N."/>
            <person name="Wang Y."/>
            <person name="Liu W."/>
            <person name="Liu Z."/>
            <person name="Liu J."/>
            <person name="Guo Q."/>
            <person name="Huang H."/>
            <person name="Sederoff R.R."/>
            <person name="Wang G."/>
            <person name="Qu G."/>
            <person name="Chen S."/>
        </authorList>
    </citation>
    <scope>NUCLEOTIDE SEQUENCE [LARGE SCALE GENOMIC DNA]</scope>
    <source>
        <strain evidence="3">SC-2020</strain>
    </source>
</reference>
<sequence>MKALVIAILIATIAFSPLSTAARELVDYGKDSVTVNIPSTGDVSSRSLPPSYAPRTGSGCSIYQRDCPPKKKKPCKPYKHGKGGVRHEITNVEGNDGSNGGMGRGGVLQPPPSPVPNCRPNQLHC</sequence>
<comment type="caution">
    <text evidence="3">The sequence shown here is derived from an EMBL/GenBank/DDBJ whole genome shotgun (WGS) entry which is preliminary data.</text>
</comment>
<keyword evidence="2" id="KW-0732">Signal</keyword>
<keyword evidence="4" id="KW-1185">Reference proteome</keyword>
<gene>
    <name evidence="3" type="ORF">NC653_011186</name>
</gene>
<evidence type="ECO:0000313" key="3">
    <source>
        <dbReference type="EMBL" id="KAJ7000651.1"/>
    </source>
</evidence>
<evidence type="ECO:0000256" key="2">
    <source>
        <dbReference type="SAM" id="SignalP"/>
    </source>
</evidence>
<name>A0AAD6W6L6_9ROSI</name>
<dbReference type="EMBL" id="JAQIZT010000004">
    <property type="protein sequence ID" value="KAJ7000651.1"/>
    <property type="molecule type" value="Genomic_DNA"/>
</dbReference>
<feature type="chain" id="PRO_5042070482" description="Rapid ALkalinization Factor" evidence="2">
    <location>
        <begin position="22"/>
        <end position="125"/>
    </location>
</feature>
<feature type="signal peptide" evidence="2">
    <location>
        <begin position="1"/>
        <end position="21"/>
    </location>
</feature>
<evidence type="ECO:0000256" key="1">
    <source>
        <dbReference type="SAM" id="MobiDB-lite"/>
    </source>
</evidence>
<protein>
    <recommendedName>
        <fullName evidence="5">Rapid ALkalinization Factor</fullName>
    </recommendedName>
</protein>
<dbReference type="AlphaFoldDB" id="A0AAD6W6L6"/>
<feature type="region of interest" description="Disordered" evidence="1">
    <location>
        <begin position="36"/>
        <end position="125"/>
    </location>
</feature>
<feature type="compositionally biased region" description="Basic residues" evidence="1">
    <location>
        <begin position="70"/>
        <end position="84"/>
    </location>
</feature>
<accession>A0AAD6W6L6</accession>
<evidence type="ECO:0000313" key="4">
    <source>
        <dbReference type="Proteomes" id="UP001164929"/>
    </source>
</evidence>
<organism evidence="3 4">
    <name type="scientific">Populus alba x Populus x berolinensis</name>
    <dbReference type="NCBI Taxonomy" id="444605"/>
    <lineage>
        <taxon>Eukaryota</taxon>
        <taxon>Viridiplantae</taxon>
        <taxon>Streptophyta</taxon>
        <taxon>Embryophyta</taxon>
        <taxon>Tracheophyta</taxon>
        <taxon>Spermatophyta</taxon>
        <taxon>Magnoliopsida</taxon>
        <taxon>eudicotyledons</taxon>
        <taxon>Gunneridae</taxon>
        <taxon>Pentapetalae</taxon>
        <taxon>rosids</taxon>
        <taxon>fabids</taxon>
        <taxon>Malpighiales</taxon>
        <taxon>Salicaceae</taxon>
        <taxon>Saliceae</taxon>
        <taxon>Populus</taxon>
    </lineage>
</organism>
<feature type="compositionally biased region" description="Polar residues" evidence="1">
    <location>
        <begin position="36"/>
        <end position="48"/>
    </location>
</feature>
<proteinExistence type="predicted"/>
<dbReference type="Proteomes" id="UP001164929">
    <property type="component" value="Chromosome 4"/>
</dbReference>